<proteinExistence type="predicted"/>
<dbReference type="GO" id="GO:0004392">
    <property type="term" value="F:heme oxygenase (decyclizing) activity"/>
    <property type="evidence" value="ECO:0007669"/>
    <property type="project" value="InterPro"/>
</dbReference>
<dbReference type="InterPro" id="IPR016084">
    <property type="entry name" value="Haem_Oase-like_multi-hlx"/>
</dbReference>
<dbReference type="PANTHER" id="PTHR10720">
    <property type="entry name" value="HEME OXYGENASE"/>
    <property type="match status" value="1"/>
</dbReference>
<dbReference type="EMBL" id="KN846961">
    <property type="protein sequence ID" value="KIW64307.1"/>
    <property type="molecule type" value="Genomic_DNA"/>
</dbReference>
<keyword evidence="3" id="KW-0408">Iron</keyword>
<dbReference type="GO" id="GO:0006788">
    <property type="term" value="P:heme oxidation"/>
    <property type="evidence" value="ECO:0007669"/>
    <property type="project" value="InterPro"/>
</dbReference>
<name>A0A0D2DPY5_9EURO</name>
<evidence type="ECO:0000256" key="2">
    <source>
        <dbReference type="ARBA" id="ARBA00022723"/>
    </source>
</evidence>
<dbReference type="Proteomes" id="UP000054266">
    <property type="component" value="Unassembled WGS sequence"/>
</dbReference>
<evidence type="ECO:0000313" key="4">
    <source>
        <dbReference type="EMBL" id="KIW64307.1"/>
    </source>
</evidence>
<dbReference type="PANTHER" id="PTHR10720:SF0">
    <property type="entry name" value="HEME OXYGENASE"/>
    <property type="match status" value="1"/>
</dbReference>
<dbReference type="AlphaFoldDB" id="A0A0D2DPY5"/>
<sequence>MMASQPCQSESAQLSLPEQLRTTTRQKHHTLNKQVMEHLPLCLPPHADTPLHYAEGMVVYGQIYSAFEDFMAVQLASTHVTPRLARIYRSLHLSQLSRMSRLRSDIEVLKSRLRRSEAEGLASLSKQAELFCRRIKSSLSQRPHVLLAYAWTMYLALFNGGQWIRKQLVSAGAEFWLGEALPLSFWEFAGGPPARVDGEPLKDAFKANFSTAASHLTDDERRDVIEEATQLFDLCSEMVGFLDRNTTTNPSKEAYPGSSPHSDSIVVSNHLTVAAETVEIGLGPAHALLKTAASATRRDELEAQG</sequence>
<evidence type="ECO:0008006" key="6">
    <source>
        <dbReference type="Google" id="ProtNLM"/>
    </source>
</evidence>
<evidence type="ECO:0000256" key="1">
    <source>
        <dbReference type="ARBA" id="ARBA00022617"/>
    </source>
</evidence>
<dbReference type="Pfam" id="PF01126">
    <property type="entry name" value="Heme_oxygenase"/>
    <property type="match status" value="1"/>
</dbReference>
<dbReference type="InterPro" id="IPR002051">
    <property type="entry name" value="Haem_Oase"/>
</dbReference>
<organism evidence="4 5">
    <name type="scientific">Phialophora macrospora</name>
    <dbReference type="NCBI Taxonomy" id="1851006"/>
    <lineage>
        <taxon>Eukaryota</taxon>
        <taxon>Fungi</taxon>
        <taxon>Dikarya</taxon>
        <taxon>Ascomycota</taxon>
        <taxon>Pezizomycotina</taxon>
        <taxon>Eurotiomycetes</taxon>
        <taxon>Chaetothyriomycetidae</taxon>
        <taxon>Chaetothyriales</taxon>
        <taxon>Herpotrichiellaceae</taxon>
        <taxon>Phialophora</taxon>
    </lineage>
</organism>
<dbReference type="GO" id="GO:0046872">
    <property type="term" value="F:metal ion binding"/>
    <property type="evidence" value="ECO:0007669"/>
    <property type="project" value="UniProtKB-KW"/>
</dbReference>
<evidence type="ECO:0000256" key="3">
    <source>
        <dbReference type="ARBA" id="ARBA00023004"/>
    </source>
</evidence>
<dbReference type="Gene3D" id="1.20.910.10">
    <property type="entry name" value="Heme oxygenase-like"/>
    <property type="match status" value="1"/>
</dbReference>
<dbReference type="SUPFAM" id="SSF48613">
    <property type="entry name" value="Heme oxygenase-like"/>
    <property type="match status" value="1"/>
</dbReference>
<keyword evidence="2" id="KW-0479">Metal-binding</keyword>
<keyword evidence="5" id="KW-1185">Reference proteome</keyword>
<accession>A0A0D2DPY5</accession>
<dbReference type="CDD" id="cd19165">
    <property type="entry name" value="HemeO"/>
    <property type="match status" value="1"/>
</dbReference>
<gene>
    <name evidence="4" type="ORF">PV04_09251</name>
</gene>
<reference evidence="4 5" key="1">
    <citation type="submission" date="2015-01" db="EMBL/GenBank/DDBJ databases">
        <title>The Genome Sequence of Capronia semiimmersa CBS27337.</title>
        <authorList>
            <consortium name="The Broad Institute Genomics Platform"/>
            <person name="Cuomo C."/>
            <person name="de Hoog S."/>
            <person name="Gorbushina A."/>
            <person name="Stielow B."/>
            <person name="Teixiera M."/>
            <person name="Abouelleil A."/>
            <person name="Chapman S.B."/>
            <person name="Priest M."/>
            <person name="Young S.K."/>
            <person name="Wortman J."/>
            <person name="Nusbaum C."/>
            <person name="Birren B."/>
        </authorList>
    </citation>
    <scope>NUCLEOTIDE SEQUENCE [LARGE SCALE GENOMIC DNA]</scope>
    <source>
        <strain evidence="4 5">CBS 27337</strain>
    </source>
</reference>
<dbReference type="InterPro" id="IPR016053">
    <property type="entry name" value="Haem_Oase-like"/>
</dbReference>
<protein>
    <recommendedName>
        <fullName evidence="6">Heme oxygenase</fullName>
    </recommendedName>
</protein>
<dbReference type="STRING" id="5601.A0A0D2DPY5"/>
<keyword evidence="1" id="KW-0349">Heme</keyword>
<dbReference type="HOGENOM" id="CLU_038284_0_0_1"/>
<evidence type="ECO:0000313" key="5">
    <source>
        <dbReference type="Proteomes" id="UP000054266"/>
    </source>
</evidence>